<dbReference type="Pfam" id="PF02518">
    <property type="entry name" value="HATPase_c"/>
    <property type="match status" value="1"/>
</dbReference>
<dbReference type="Pfam" id="PF00512">
    <property type="entry name" value="HisKA"/>
    <property type="match status" value="1"/>
</dbReference>
<dbReference type="InterPro" id="IPR029016">
    <property type="entry name" value="GAF-like_dom_sf"/>
</dbReference>
<dbReference type="GO" id="GO:0005886">
    <property type="term" value="C:plasma membrane"/>
    <property type="evidence" value="ECO:0007669"/>
    <property type="project" value="TreeGrafter"/>
</dbReference>
<dbReference type="InterPro" id="IPR003661">
    <property type="entry name" value="HisK_dim/P_dom"/>
</dbReference>
<feature type="modified residue" description="4-aspartylphosphate" evidence="6">
    <location>
        <position position="1132"/>
    </location>
</feature>
<dbReference type="InterPro" id="IPR003594">
    <property type="entry name" value="HATPase_dom"/>
</dbReference>
<protein>
    <recommendedName>
        <fullName evidence="2">histidine kinase</fullName>
        <ecNumber evidence="2">2.7.13.3</ecNumber>
    </recommendedName>
</protein>
<dbReference type="PROSITE" id="PS50110">
    <property type="entry name" value="RESPONSE_REGULATORY"/>
    <property type="match status" value="1"/>
</dbReference>
<dbReference type="SUPFAM" id="SSF52172">
    <property type="entry name" value="CheY-like"/>
    <property type="match status" value="1"/>
</dbReference>
<dbReference type="Gene3D" id="1.10.287.130">
    <property type="match status" value="1"/>
</dbReference>
<proteinExistence type="predicted"/>
<dbReference type="CDD" id="cd00082">
    <property type="entry name" value="HisKA"/>
    <property type="match status" value="1"/>
</dbReference>
<sequence>MLKHSEYPVPIPEERSQRPSESTRSRELYRYYSPPSNPDEQLESRATDTVLFAFAQLTALRLDVKQALISLVDSTTQYIIAESSQKLIPHLSKSKSKYTPDPLTQDTYEIQAYPRFGRLCEKALDLFEDVPPGQFNMLEIEDLAADPLYQEIDFVKESPYMRFYAGAPIRTSKGLNIGTLCLLDSRPRKLCEDEKETLVMMADVVMSHLETIRRERKRSVGVRMQNNLGKFVAGGVIARGQTPGWKDGNEGSVKIAEKRPFDGRPPPFIVAKCRTGECGPIQPNPLPLSPRSSEADISRPTKPEALPKRSESQTGPCAESEAVSSNSIPALDASFLSKSSPDTYARASNLIKEAMGVDEVVFVKPHLGLNSSILDCPSEYFTHSAGSGRRPVSPGSSLWSEEESRLTPRIGQGQTPSVAGILEEAFLQQLLTEYPCGGIFNHAISHPMQPQFSPRTNGPDGWREVEPSIEERAVSSFLKLAPRSTSSIFFPLYDTVGKVSSLGFVFINNPSRVFNSAELGYLGIFGNAIMAEVKLLNTISADNAKSRFISSISHELRSPLHGILAGTELLLDTTVNAQQRELLETIENCGRTLLDTLNHVLEFSTLDIAAVRDFPRQSSTPHAKPMEIGQESGISNFDQNSEGIAKGEKVVIDLTRLVEEVIQVVVAGYGFKPTNLETPSKVSEVQWKTLPSGPSNGSLRKTLTLNKDTVPIVLDIEQRESWLYKTQSAAFRRILMNLLGNALKYTNRGFVHVNLSIQPNQLTSPNEGAGVDLVTLTVEDTGKGMKQEFLTEGLFAAFSQEDHLSPGTGLGMAIANLLVKSLGGTITVQSRLEEGTRFTVTLPLQRGNFSDALPAPDSVTMAPKTSSTFGETKIKTMGKRVSMLGFHSPSGDKLQLRKLEAMSNSLRAYLENWFDMTIIPYTNRWRAESDLLIVRYSAETSAIVQALAGDNPVLVLHADSSKIISSTSAWVKSLSTPCGPNNLAKMFDVLLRDGGTGKFDGAGYIAKASSGEREEGGLDGQTVAEAVSQPHTSILDTEMNSLVITSTVCIPCSYIATIIPIKFAGRPAISTIGEAKARSPRILVVDDNPVNQMVLVRYLKKRNYFFSKAENGLVALNDVKASANPYDIILMDLQMPVMDGFDSTTAIRKLEFEENRAPVTIIALTGLDAREDRKKAIACGINVFLTKPVPLSQVQIELDKWESGSGNNRGGGNTLSR</sequence>
<feature type="compositionally biased region" description="Basic and acidic residues" evidence="7">
    <location>
        <begin position="1"/>
        <end position="29"/>
    </location>
</feature>
<dbReference type="GO" id="GO:0000155">
    <property type="term" value="F:phosphorelay sensor kinase activity"/>
    <property type="evidence" value="ECO:0007669"/>
    <property type="project" value="InterPro"/>
</dbReference>
<dbReference type="SMART" id="SM00448">
    <property type="entry name" value="REC"/>
    <property type="match status" value="1"/>
</dbReference>
<feature type="region of interest" description="Disordered" evidence="7">
    <location>
        <begin position="280"/>
        <end position="325"/>
    </location>
</feature>
<evidence type="ECO:0000256" key="4">
    <source>
        <dbReference type="ARBA" id="ARBA00022679"/>
    </source>
</evidence>
<evidence type="ECO:0000256" key="3">
    <source>
        <dbReference type="ARBA" id="ARBA00022553"/>
    </source>
</evidence>
<evidence type="ECO:0000256" key="2">
    <source>
        <dbReference type="ARBA" id="ARBA00012438"/>
    </source>
</evidence>
<evidence type="ECO:0000256" key="5">
    <source>
        <dbReference type="ARBA" id="ARBA00022777"/>
    </source>
</evidence>
<keyword evidence="3 6" id="KW-0597">Phosphoprotein</keyword>
<evidence type="ECO:0000259" key="8">
    <source>
        <dbReference type="PROSITE" id="PS50109"/>
    </source>
</evidence>
<name>A0A292PXH3_9PEZI</name>
<dbReference type="Gene3D" id="3.40.50.2300">
    <property type="match status" value="1"/>
</dbReference>
<dbReference type="SUPFAM" id="SSF55874">
    <property type="entry name" value="ATPase domain of HSP90 chaperone/DNA topoisomerase II/histidine kinase"/>
    <property type="match status" value="1"/>
</dbReference>
<evidence type="ECO:0000313" key="10">
    <source>
        <dbReference type="EMBL" id="CUS11834.1"/>
    </source>
</evidence>
<dbReference type="SMART" id="SM00387">
    <property type="entry name" value="HATPase_c"/>
    <property type="match status" value="1"/>
</dbReference>
<dbReference type="InterPro" id="IPR036890">
    <property type="entry name" value="HATPase_C_sf"/>
</dbReference>
<feature type="compositionally biased region" description="Basic and acidic residues" evidence="7">
    <location>
        <begin position="293"/>
        <end position="311"/>
    </location>
</feature>
<gene>
    <name evidence="10" type="ORF">GSTUAT00004091001</name>
</gene>
<dbReference type="SUPFAM" id="SSF55781">
    <property type="entry name" value="GAF domain-like"/>
    <property type="match status" value="1"/>
</dbReference>
<dbReference type="AlphaFoldDB" id="A0A292PXH3"/>
<evidence type="ECO:0000313" key="11">
    <source>
        <dbReference type="Proteomes" id="UP001412239"/>
    </source>
</evidence>
<dbReference type="PROSITE" id="PS50109">
    <property type="entry name" value="HIS_KIN"/>
    <property type="match status" value="1"/>
</dbReference>
<organism evidence="10 11">
    <name type="scientific">Tuber aestivum</name>
    <name type="common">summer truffle</name>
    <dbReference type="NCBI Taxonomy" id="59557"/>
    <lineage>
        <taxon>Eukaryota</taxon>
        <taxon>Fungi</taxon>
        <taxon>Dikarya</taxon>
        <taxon>Ascomycota</taxon>
        <taxon>Pezizomycotina</taxon>
        <taxon>Pezizomycetes</taxon>
        <taxon>Pezizales</taxon>
        <taxon>Tuberaceae</taxon>
        <taxon>Tuber</taxon>
    </lineage>
</organism>
<dbReference type="InterPro" id="IPR036097">
    <property type="entry name" value="HisK_dim/P_sf"/>
</dbReference>
<feature type="region of interest" description="Disordered" evidence="7">
    <location>
        <begin position="382"/>
        <end position="414"/>
    </location>
</feature>
<dbReference type="InterPro" id="IPR005467">
    <property type="entry name" value="His_kinase_dom"/>
</dbReference>
<reference evidence="10" key="1">
    <citation type="submission" date="2015-10" db="EMBL/GenBank/DDBJ databases">
        <authorList>
            <person name="Regsiter A."/>
            <person name="william w."/>
        </authorList>
    </citation>
    <scope>NUCLEOTIDE SEQUENCE</scope>
    <source>
        <strain evidence="10">Montdore</strain>
    </source>
</reference>
<dbReference type="PANTHER" id="PTHR43047:SF72">
    <property type="entry name" value="OSMOSENSING HISTIDINE PROTEIN KINASE SLN1"/>
    <property type="match status" value="1"/>
</dbReference>
<dbReference type="Gene3D" id="3.30.565.10">
    <property type="entry name" value="Histidine kinase-like ATPase, C-terminal domain"/>
    <property type="match status" value="1"/>
</dbReference>
<keyword evidence="4" id="KW-0808">Transferase</keyword>
<dbReference type="SUPFAM" id="SSF47384">
    <property type="entry name" value="Homodimeric domain of signal transducing histidine kinase"/>
    <property type="match status" value="1"/>
</dbReference>
<dbReference type="PRINTS" id="PR00344">
    <property type="entry name" value="BCTRLSENSOR"/>
</dbReference>
<dbReference type="SMART" id="SM00388">
    <property type="entry name" value="HisKA"/>
    <property type="match status" value="1"/>
</dbReference>
<dbReference type="InterPro" id="IPR004358">
    <property type="entry name" value="Sig_transdc_His_kin-like_C"/>
</dbReference>
<feature type="region of interest" description="Disordered" evidence="7">
    <location>
        <begin position="1"/>
        <end position="42"/>
    </location>
</feature>
<keyword evidence="5" id="KW-0418">Kinase</keyword>
<dbReference type="Gene3D" id="3.30.450.40">
    <property type="match status" value="1"/>
</dbReference>
<dbReference type="InterPro" id="IPR001789">
    <property type="entry name" value="Sig_transdc_resp-reg_receiver"/>
</dbReference>
<keyword evidence="11" id="KW-1185">Reference proteome</keyword>
<feature type="compositionally biased region" description="Low complexity" evidence="7">
    <location>
        <begin position="384"/>
        <end position="397"/>
    </location>
</feature>
<comment type="catalytic activity">
    <reaction evidence="1">
        <text>ATP + protein L-histidine = ADP + protein N-phospho-L-histidine.</text>
        <dbReference type="EC" id="2.7.13.3"/>
    </reaction>
</comment>
<evidence type="ECO:0000256" key="6">
    <source>
        <dbReference type="PROSITE-ProRule" id="PRU00169"/>
    </source>
</evidence>
<dbReference type="Pfam" id="PF00072">
    <property type="entry name" value="Response_reg"/>
    <property type="match status" value="1"/>
</dbReference>
<dbReference type="EMBL" id="LN891011">
    <property type="protein sequence ID" value="CUS11834.1"/>
    <property type="molecule type" value="Genomic_DNA"/>
</dbReference>
<evidence type="ECO:0000259" key="9">
    <source>
        <dbReference type="PROSITE" id="PS50110"/>
    </source>
</evidence>
<evidence type="ECO:0000256" key="7">
    <source>
        <dbReference type="SAM" id="MobiDB-lite"/>
    </source>
</evidence>
<dbReference type="PANTHER" id="PTHR43047">
    <property type="entry name" value="TWO-COMPONENT HISTIDINE PROTEIN KINASE"/>
    <property type="match status" value="1"/>
</dbReference>
<evidence type="ECO:0000256" key="1">
    <source>
        <dbReference type="ARBA" id="ARBA00000085"/>
    </source>
</evidence>
<dbReference type="FunFam" id="1.10.287.130:FF:000023">
    <property type="entry name" value="Sensor histidine kinase/response regulator, putative"/>
    <property type="match status" value="1"/>
</dbReference>
<feature type="domain" description="Response regulatory" evidence="9">
    <location>
        <begin position="1081"/>
        <end position="1202"/>
    </location>
</feature>
<feature type="domain" description="Histidine kinase" evidence="8">
    <location>
        <begin position="551"/>
        <end position="846"/>
    </location>
</feature>
<feature type="region of interest" description="Disordered" evidence="7">
    <location>
        <begin position="616"/>
        <end position="637"/>
    </location>
</feature>
<dbReference type="CDD" id="cd17546">
    <property type="entry name" value="REC_hyHK_CKI1_RcsC-like"/>
    <property type="match status" value="1"/>
</dbReference>
<dbReference type="GO" id="GO:0009927">
    <property type="term" value="F:histidine phosphotransfer kinase activity"/>
    <property type="evidence" value="ECO:0007669"/>
    <property type="project" value="TreeGrafter"/>
</dbReference>
<dbReference type="EC" id="2.7.13.3" evidence="2"/>
<dbReference type="InterPro" id="IPR011006">
    <property type="entry name" value="CheY-like_superfamily"/>
</dbReference>
<dbReference type="Proteomes" id="UP001412239">
    <property type="component" value="Unassembled WGS sequence"/>
</dbReference>
<accession>A0A292PXH3</accession>